<comment type="caution">
    <text evidence="11">The sequence shown here is derived from an EMBL/GenBank/DDBJ whole genome shotgun (WGS) entry which is preliminary data.</text>
</comment>
<dbReference type="OrthoDB" id="9786910at2"/>
<comment type="similarity">
    <text evidence="2 9">Belongs to the ABC-2 integral membrane protein family.</text>
</comment>
<feature type="domain" description="ABC transmembrane type-2" evidence="10">
    <location>
        <begin position="29"/>
        <end position="255"/>
    </location>
</feature>
<dbReference type="PANTHER" id="PTHR30413">
    <property type="entry name" value="INNER MEMBRANE TRANSPORT PERMEASE"/>
    <property type="match status" value="1"/>
</dbReference>
<feature type="transmembrane region" description="Helical" evidence="9">
    <location>
        <begin position="234"/>
        <end position="252"/>
    </location>
</feature>
<keyword evidence="3 9" id="KW-0813">Transport</keyword>
<keyword evidence="8 9" id="KW-0472">Membrane</keyword>
<name>A0A554WYU6_9BURK</name>
<evidence type="ECO:0000256" key="6">
    <source>
        <dbReference type="ARBA" id="ARBA00022989"/>
    </source>
</evidence>
<evidence type="ECO:0000259" key="10">
    <source>
        <dbReference type="PROSITE" id="PS51012"/>
    </source>
</evidence>
<reference evidence="11 12" key="1">
    <citation type="submission" date="2019-07" db="EMBL/GenBank/DDBJ databases">
        <title>Tepidimonas thermarum AA-1 draft genome.</title>
        <authorList>
            <person name="Da Costa M.S."/>
            <person name="Froufe H.J.C."/>
            <person name="Egas C."/>
            <person name="Albuquerque L."/>
        </authorList>
    </citation>
    <scope>NUCLEOTIDE SEQUENCE [LARGE SCALE GENOMIC DNA]</scope>
    <source>
        <strain evidence="11 12">AA-1</strain>
    </source>
</reference>
<organism evidence="11 12">
    <name type="scientific">Tepidimonas thermarum</name>
    <dbReference type="NCBI Taxonomy" id="335431"/>
    <lineage>
        <taxon>Bacteria</taxon>
        <taxon>Pseudomonadati</taxon>
        <taxon>Pseudomonadota</taxon>
        <taxon>Betaproteobacteria</taxon>
        <taxon>Burkholderiales</taxon>
        <taxon>Tepidimonas</taxon>
    </lineage>
</organism>
<dbReference type="InterPro" id="IPR013525">
    <property type="entry name" value="ABC2_TM"/>
</dbReference>
<protein>
    <recommendedName>
        <fullName evidence="9">Transport permease protein</fullName>
    </recommendedName>
</protein>
<keyword evidence="5 9" id="KW-0812">Transmembrane</keyword>
<keyword evidence="7" id="KW-0762">Sugar transport</keyword>
<evidence type="ECO:0000256" key="9">
    <source>
        <dbReference type="RuleBase" id="RU361157"/>
    </source>
</evidence>
<keyword evidence="12" id="KW-1185">Reference proteome</keyword>
<evidence type="ECO:0000313" key="12">
    <source>
        <dbReference type="Proteomes" id="UP000318542"/>
    </source>
</evidence>
<evidence type="ECO:0000256" key="7">
    <source>
        <dbReference type="ARBA" id="ARBA00023047"/>
    </source>
</evidence>
<feature type="transmembrane region" description="Helical" evidence="9">
    <location>
        <begin position="147"/>
        <end position="172"/>
    </location>
</feature>
<dbReference type="GO" id="GO:0015920">
    <property type="term" value="P:lipopolysaccharide transport"/>
    <property type="evidence" value="ECO:0007669"/>
    <property type="project" value="TreeGrafter"/>
</dbReference>
<dbReference type="PROSITE" id="PS51012">
    <property type="entry name" value="ABC_TM2"/>
    <property type="match status" value="1"/>
</dbReference>
<dbReference type="Proteomes" id="UP000318542">
    <property type="component" value="Unassembled WGS sequence"/>
</dbReference>
<evidence type="ECO:0000256" key="3">
    <source>
        <dbReference type="ARBA" id="ARBA00022448"/>
    </source>
</evidence>
<dbReference type="GO" id="GO:0140359">
    <property type="term" value="F:ABC-type transporter activity"/>
    <property type="evidence" value="ECO:0007669"/>
    <property type="project" value="InterPro"/>
</dbReference>
<dbReference type="Pfam" id="PF01061">
    <property type="entry name" value="ABC2_membrane"/>
    <property type="match status" value="1"/>
</dbReference>
<dbReference type="RefSeq" id="WP_143903250.1">
    <property type="nucleotide sequence ID" value="NZ_VJOL01000038.1"/>
</dbReference>
<dbReference type="InterPro" id="IPR047817">
    <property type="entry name" value="ABC2_TM_bact-type"/>
</dbReference>
<keyword evidence="6 9" id="KW-1133">Transmembrane helix</keyword>
<feature type="transmembrane region" description="Helical" evidence="9">
    <location>
        <begin position="27"/>
        <end position="48"/>
    </location>
</feature>
<dbReference type="EMBL" id="VJOL01000038">
    <property type="protein sequence ID" value="TSE28753.1"/>
    <property type="molecule type" value="Genomic_DNA"/>
</dbReference>
<dbReference type="GO" id="GO:0015774">
    <property type="term" value="P:polysaccharide transport"/>
    <property type="evidence" value="ECO:0007669"/>
    <property type="project" value="UniProtKB-KW"/>
</dbReference>
<sequence length="263" mass="28640">MRLSDTRHRWLVVSLLRRRLAERYRGSVLGVAWAVVLPLGMLAVYTFFFRHLLAMRWPGNPGAGDLEVAVRIFVGLTFVGFMGEVLTGAPRLVLEQPAYVKKIQFPLPVLAYVHVGAAFTQALLALGVAAAVALVGGIGRPWALPLATVYCIPLLLWALALAWALAAVGIYLRDLQHMMSPIVTALLFLSPVFYSVAALPAQWHALIAANPLTLPIEGARAVLLGDVPPAWTQWLTQFAVACCAVIIGRWLFDRVQPGFADAL</sequence>
<dbReference type="AlphaFoldDB" id="A0A554WYU6"/>
<proteinExistence type="inferred from homology"/>
<keyword evidence="7" id="KW-0625">Polysaccharide transport</keyword>
<gene>
    <name evidence="11" type="primary">tagG</name>
    <name evidence="11" type="ORF">Tther_01879</name>
</gene>
<feature type="transmembrane region" description="Helical" evidence="9">
    <location>
        <begin position="109"/>
        <end position="135"/>
    </location>
</feature>
<feature type="transmembrane region" description="Helical" evidence="9">
    <location>
        <begin position="68"/>
        <end position="89"/>
    </location>
</feature>
<accession>A0A554WYU6</accession>
<evidence type="ECO:0000256" key="4">
    <source>
        <dbReference type="ARBA" id="ARBA00022475"/>
    </source>
</evidence>
<dbReference type="GO" id="GO:0005886">
    <property type="term" value="C:plasma membrane"/>
    <property type="evidence" value="ECO:0007669"/>
    <property type="project" value="UniProtKB-SubCell"/>
</dbReference>
<evidence type="ECO:0000313" key="11">
    <source>
        <dbReference type="EMBL" id="TSE28753.1"/>
    </source>
</evidence>
<comment type="subcellular location">
    <subcellularLocation>
        <location evidence="9">Cell inner membrane</location>
        <topology evidence="9">Multi-pass membrane protein</topology>
    </subcellularLocation>
    <subcellularLocation>
        <location evidence="1">Cell membrane</location>
        <topology evidence="1">Multi-pass membrane protein</topology>
    </subcellularLocation>
</comment>
<evidence type="ECO:0000256" key="2">
    <source>
        <dbReference type="ARBA" id="ARBA00007783"/>
    </source>
</evidence>
<evidence type="ECO:0000256" key="5">
    <source>
        <dbReference type="ARBA" id="ARBA00022692"/>
    </source>
</evidence>
<keyword evidence="4 9" id="KW-1003">Cell membrane</keyword>
<dbReference type="PANTHER" id="PTHR30413:SF10">
    <property type="entry name" value="CAPSULE POLYSACCHARIDE EXPORT INNER-MEMBRANE PROTEIN CTRC"/>
    <property type="match status" value="1"/>
</dbReference>
<evidence type="ECO:0000256" key="1">
    <source>
        <dbReference type="ARBA" id="ARBA00004651"/>
    </source>
</evidence>
<evidence type="ECO:0000256" key="8">
    <source>
        <dbReference type="ARBA" id="ARBA00023136"/>
    </source>
</evidence>
<feature type="transmembrane region" description="Helical" evidence="9">
    <location>
        <begin position="184"/>
        <end position="203"/>
    </location>
</feature>